<feature type="compositionally biased region" description="Pro residues" evidence="1">
    <location>
        <begin position="285"/>
        <end position="296"/>
    </location>
</feature>
<evidence type="ECO:0000313" key="2">
    <source>
        <dbReference type="EMBL" id="GEL97437.1"/>
    </source>
</evidence>
<evidence type="ECO:0000313" key="3">
    <source>
        <dbReference type="Proteomes" id="UP000321049"/>
    </source>
</evidence>
<dbReference type="EMBL" id="BJWH01000003">
    <property type="protein sequence ID" value="GEL97437.1"/>
    <property type="molecule type" value="Genomic_DNA"/>
</dbReference>
<organism evidence="2 3">
    <name type="scientific">Cellulomonas terrae</name>
    <dbReference type="NCBI Taxonomy" id="311234"/>
    <lineage>
        <taxon>Bacteria</taxon>
        <taxon>Bacillati</taxon>
        <taxon>Actinomycetota</taxon>
        <taxon>Actinomycetes</taxon>
        <taxon>Micrococcales</taxon>
        <taxon>Cellulomonadaceae</taxon>
        <taxon>Cellulomonas</taxon>
    </lineage>
</organism>
<protein>
    <submittedName>
        <fullName evidence="2">Uncharacterized protein</fullName>
    </submittedName>
</protein>
<dbReference type="OrthoDB" id="9860540at2"/>
<comment type="caution">
    <text evidence="2">The sequence shown here is derived from an EMBL/GenBank/DDBJ whole genome shotgun (WGS) entry which is preliminary data.</text>
</comment>
<name>A0A511JHF9_9CELL</name>
<feature type="region of interest" description="Disordered" evidence="1">
    <location>
        <begin position="36"/>
        <end position="211"/>
    </location>
</feature>
<sequence>MGDVFDRLAARAAGNAPALAVRRASRFEPVRDRQAAAGFAGVVPLEVERVDDAPPDHRAPAARRSDPPEPPVPAAPSPAREAAPTVGRRAPTRTTRPLPEPPVTDDPLGAMPPAARTHALPAARTPAPEPVVERAPTTPFTTGPEQPRTETVPAPERAVAPPVRPAAAATEPRPVPAEPDDDPGETSATTPRGPAGARDQTVEIPPRPGSRTVPAALLLERLAPALLDARALTRRETERLVVVPTTTPRRARPDGRGQVRLDDVRVGAGEVHVHVDRIEVSREPAPVPAPPRPAAPSPAIDHAAYLAREDRRWAR</sequence>
<dbReference type="Proteomes" id="UP000321049">
    <property type="component" value="Unassembled WGS sequence"/>
</dbReference>
<proteinExistence type="predicted"/>
<keyword evidence="3" id="KW-1185">Reference proteome</keyword>
<evidence type="ECO:0000256" key="1">
    <source>
        <dbReference type="SAM" id="MobiDB-lite"/>
    </source>
</evidence>
<feature type="compositionally biased region" description="Low complexity" evidence="1">
    <location>
        <begin position="150"/>
        <end position="172"/>
    </location>
</feature>
<accession>A0A511JHF9</accession>
<dbReference type="RefSeq" id="WP_146844998.1">
    <property type="nucleotide sequence ID" value="NZ_BJWH01000003.1"/>
</dbReference>
<gene>
    <name evidence="2" type="ORF">CTE05_09840</name>
</gene>
<reference evidence="2 3" key="1">
    <citation type="submission" date="2019-07" db="EMBL/GenBank/DDBJ databases">
        <title>Whole genome shotgun sequence of Cellulomonas terrae NBRC 100819.</title>
        <authorList>
            <person name="Hosoyama A."/>
            <person name="Uohara A."/>
            <person name="Ohji S."/>
            <person name="Ichikawa N."/>
        </authorList>
    </citation>
    <scope>NUCLEOTIDE SEQUENCE [LARGE SCALE GENOMIC DNA]</scope>
    <source>
        <strain evidence="2 3">NBRC 100819</strain>
    </source>
</reference>
<feature type="region of interest" description="Disordered" evidence="1">
    <location>
        <begin position="280"/>
        <end position="301"/>
    </location>
</feature>
<feature type="compositionally biased region" description="Low complexity" evidence="1">
    <location>
        <begin position="77"/>
        <end position="97"/>
    </location>
</feature>
<dbReference type="AlphaFoldDB" id="A0A511JHF9"/>
<feature type="compositionally biased region" description="Basic and acidic residues" evidence="1">
    <location>
        <begin position="46"/>
        <end position="67"/>
    </location>
</feature>